<organism evidence="1 2">
    <name type="scientific">Sphingobacterium corticibacter</name>
    <dbReference type="NCBI Taxonomy" id="2171749"/>
    <lineage>
        <taxon>Bacteria</taxon>
        <taxon>Pseudomonadati</taxon>
        <taxon>Bacteroidota</taxon>
        <taxon>Sphingobacteriia</taxon>
        <taxon>Sphingobacteriales</taxon>
        <taxon>Sphingobacteriaceae</taxon>
        <taxon>Sphingobacterium</taxon>
    </lineage>
</organism>
<dbReference type="EMBL" id="QDKG01000002">
    <property type="protein sequence ID" value="PVH25687.1"/>
    <property type="molecule type" value="Genomic_DNA"/>
</dbReference>
<keyword evidence="2" id="KW-1185">Reference proteome</keyword>
<dbReference type="Proteomes" id="UP000245627">
    <property type="component" value="Unassembled WGS sequence"/>
</dbReference>
<dbReference type="RefSeq" id="WP_116775258.1">
    <property type="nucleotide sequence ID" value="NZ_QDKG01000002.1"/>
</dbReference>
<dbReference type="OrthoDB" id="1092930at2"/>
<dbReference type="InterPro" id="IPR025366">
    <property type="entry name" value="DUF4270"/>
</dbReference>
<evidence type="ECO:0000313" key="2">
    <source>
        <dbReference type="Proteomes" id="UP000245627"/>
    </source>
</evidence>
<comment type="caution">
    <text evidence="1">The sequence shown here is derived from an EMBL/GenBank/DDBJ whole genome shotgun (WGS) entry which is preliminary data.</text>
</comment>
<evidence type="ECO:0008006" key="3">
    <source>
        <dbReference type="Google" id="ProtNLM"/>
    </source>
</evidence>
<gene>
    <name evidence="1" type="ORF">DC487_07025</name>
</gene>
<protein>
    <recommendedName>
        <fullName evidence="3">DUF4270 domain-containing protein</fullName>
    </recommendedName>
</protein>
<accession>A0A2T8HJQ6</accession>
<reference evidence="1 2" key="1">
    <citation type="submission" date="2018-04" db="EMBL/GenBank/DDBJ databases">
        <title>Sphingobacterium cortibacter sp. nov.</title>
        <authorList>
            <person name="Li Y."/>
        </authorList>
    </citation>
    <scope>NUCLEOTIDE SEQUENCE [LARGE SCALE GENOMIC DNA]</scope>
    <source>
        <strain evidence="1 2">2c-3</strain>
    </source>
</reference>
<evidence type="ECO:0000313" key="1">
    <source>
        <dbReference type="EMBL" id="PVH25687.1"/>
    </source>
</evidence>
<dbReference type="Pfam" id="PF14092">
    <property type="entry name" value="DUF4270"/>
    <property type="match status" value="1"/>
</dbReference>
<dbReference type="AlphaFoldDB" id="A0A2T8HJQ6"/>
<proteinExistence type="predicted"/>
<dbReference type="PROSITE" id="PS51257">
    <property type="entry name" value="PROKAR_LIPOPROTEIN"/>
    <property type="match status" value="1"/>
</dbReference>
<sequence>MLKHFIFIAFGFVFVGASVLLSSCEKDMAIALNNDNVDALNLASVDSLSVQITNLTLQHIPTSGAGAILLGRYVREGVGSVTVAPYFQVEPEDYTYTDIPEDARFDSVRLVLRRHNQLHVQGDTTQSHTIRVHRITQRLETTTLQAGGINNVEIPFYVQNPAIFGDQSFQVDQTPLGELSYLPAPGRRQSLSIRLDNAFGQDLFDKMQADDSRVISAANFTEYMNGFAVIPDEENTSVIAYNDTIQAEIHYSYIGAGGLREAAQKDLVIRNYNLKYNKYSADRSGTPFQSLTPLNPVAGTQTNGVGVVQAGTGAAVRIDFPALRNFLQTPGIAVNKLELEVEVESNESFMYPLPTGQDAPSLFLANSSGVALNFIRAPFTTDIQRGQYTPANNTGQNARYRFNLIEYVRTINSESNAPSGLVLSLPPASLVGTANSLLIATENNKPKIKLNILYTKFN</sequence>
<name>A0A2T8HJQ6_9SPHI</name>